<evidence type="ECO:0000256" key="1">
    <source>
        <dbReference type="SAM" id="MobiDB-lite"/>
    </source>
</evidence>
<feature type="region of interest" description="Disordered" evidence="1">
    <location>
        <begin position="1"/>
        <end position="25"/>
    </location>
</feature>
<dbReference type="AlphaFoldDB" id="A0A0E9XQG1"/>
<proteinExistence type="predicted"/>
<accession>A0A0E9XQG1</accession>
<reference evidence="2" key="2">
    <citation type="journal article" date="2015" name="Fish Shellfish Immunol.">
        <title>Early steps in the European eel (Anguilla anguilla)-Vibrio vulnificus interaction in the gills: Role of the RtxA13 toxin.</title>
        <authorList>
            <person name="Callol A."/>
            <person name="Pajuelo D."/>
            <person name="Ebbesson L."/>
            <person name="Teles M."/>
            <person name="MacKenzie S."/>
            <person name="Amaro C."/>
        </authorList>
    </citation>
    <scope>NUCLEOTIDE SEQUENCE</scope>
</reference>
<reference evidence="2" key="1">
    <citation type="submission" date="2014-11" db="EMBL/GenBank/DDBJ databases">
        <authorList>
            <person name="Amaro Gonzalez C."/>
        </authorList>
    </citation>
    <scope>NUCLEOTIDE SEQUENCE</scope>
</reference>
<name>A0A0E9XQG1_ANGAN</name>
<sequence length="25" mass="2635">MTSGRCRSAMGRSTVSTSGATKLWC</sequence>
<organism evidence="2">
    <name type="scientific">Anguilla anguilla</name>
    <name type="common">European freshwater eel</name>
    <name type="synonym">Muraena anguilla</name>
    <dbReference type="NCBI Taxonomy" id="7936"/>
    <lineage>
        <taxon>Eukaryota</taxon>
        <taxon>Metazoa</taxon>
        <taxon>Chordata</taxon>
        <taxon>Craniata</taxon>
        <taxon>Vertebrata</taxon>
        <taxon>Euteleostomi</taxon>
        <taxon>Actinopterygii</taxon>
        <taxon>Neopterygii</taxon>
        <taxon>Teleostei</taxon>
        <taxon>Anguilliformes</taxon>
        <taxon>Anguillidae</taxon>
        <taxon>Anguilla</taxon>
    </lineage>
</organism>
<dbReference type="EMBL" id="GBXM01004654">
    <property type="protein sequence ID" value="JAI03924.1"/>
    <property type="molecule type" value="Transcribed_RNA"/>
</dbReference>
<evidence type="ECO:0000313" key="2">
    <source>
        <dbReference type="EMBL" id="JAI03924.1"/>
    </source>
</evidence>
<protein>
    <submittedName>
        <fullName evidence="2">Uncharacterized protein</fullName>
    </submittedName>
</protein>